<evidence type="ECO:0000313" key="2">
    <source>
        <dbReference type="EMBL" id="EFW90908.1"/>
    </source>
</evidence>
<dbReference type="EMBL" id="AEMG01000019">
    <property type="protein sequence ID" value="EFW90908.1"/>
    <property type="molecule type" value="Genomic_DNA"/>
</dbReference>
<evidence type="ECO:0000313" key="4">
    <source>
        <dbReference type="Proteomes" id="UP000003751"/>
    </source>
</evidence>
<gene>
    <name evidence="3" type="ORF">SAMN05444342_1124</name>
    <name evidence="2" type="ORF">ZOD2009_17218</name>
</gene>
<reference evidence="5" key="3">
    <citation type="submission" date="2016-11" db="EMBL/GenBank/DDBJ databases">
        <authorList>
            <person name="Varghese N."/>
            <person name="Submissions S."/>
        </authorList>
    </citation>
    <scope>NUCLEOTIDE SEQUENCE [LARGE SCALE GENOMIC DNA]</scope>
    <source>
        <strain evidence="5">DX253</strain>
    </source>
</reference>
<keyword evidence="1" id="KW-1133">Transmembrane helix</keyword>
<reference evidence="2 4" key="1">
    <citation type="journal article" date="2014" name="ISME J.">
        <title>Trehalose/2-sulfotrehalose biosynthesis and glycine-betaine uptake are widely spread mechanisms for osmoadaptation in the Halobacteriales.</title>
        <authorList>
            <person name="Youssef N.H."/>
            <person name="Savage-Ashlock K.N."/>
            <person name="McCully A.L."/>
            <person name="Luedtke B."/>
            <person name="Shaw E.I."/>
            <person name="Hoff W.D."/>
            <person name="Elshahed M.S."/>
        </authorList>
    </citation>
    <scope>NUCLEOTIDE SEQUENCE [LARGE SCALE GENOMIC DNA]</scope>
    <source>
        <strain evidence="2 4">DX253</strain>
    </source>
</reference>
<protein>
    <submittedName>
        <fullName evidence="3">CcmD family protein</fullName>
    </submittedName>
</protein>
<sequence>MEPLLIAGYGAIFLLIFGYVLRLQRRLVSLEKRLSDRR</sequence>
<organism evidence="2 4">
    <name type="scientific">Haladaptatus paucihalophilus DX253</name>
    <dbReference type="NCBI Taxonomy" id="797209"/>
    <lineage>
        <taxon>Archaea</taxon>
        <taxon>Methanobacteriati</taxon>
        <taxon>Methanobacteriota</taxon>
        <taxon>Stenosarchaea group</taxon>
        <taxon>Halobacteria</taxon>
        <taxon>Halobacteriales</taxon>
        <taxon>Haladaptataceae</taxon>
        <taxon>Haladaptatus</taxon>
    </lineage>
</organism>
<proteinExistence type="predicted"/>
<dbReference type="AlphaFoldDB" id="E7QXA5"/>
<dbReference type="OrthoDB" id="296686at2157"/>
<keyword evidence="5" id="KW-1185">Reference proteome</keyword>
<keyword evidence="1" id="KW-0472">Membrane</keyword>
<name>E7QXA5_HALPU</name>
<dbReference type="Proteomes" id="UP000184203">
    <property type="component" value="Unassembled WGS sequence"/>
</dbReference>
<reference evidence="3" key="2">
    <citation type="submission" date="2016-11" db="EMBL/GenBank/DDBJ databases">
        <authorList>
            <person name="Jaros S."/>
            <person name="Januszkiewicz K."/>
            <person name="Wedrychowicz H."/>
        </authorList>
    </citation>
    <scope>NUCLEOTIDE SEQUENCE [LARGE SCALE GENOMIC DNA]</scope>
    <source>
        <strain evidence="3">DX253</strain>
    </source>
</reference>
<dbReference type="NCBIfam" id="TIGR04391">
    <property type="entry name" value="CcmD_alt_fam"/>
    <property type="match status" value="1"/>
</dbReference>
<dbReference type="STRING" id="797209.GCA_000376445_02996"/>
<feature type="transmembrane region" description="Helical" evidence="1">
    <location>
        <begin position="6"/>
        <end position="23"/>
    </location>
</feature>
<dbReference type="InterPro" id="IPR030888">
    <property type="entry name" value="Put_ccm"/>
</dbReference>
<accession>E7QXA5</accession>
<dbReference type="RefSeq" id="WP_007981894.1">
    <property type="nucleotide sequence ID" value="NZ_AEMG01000019.1"/>
</dbReference>
<dbReference type="EMBL" id="FRAN01000001">
    <property type="protein sequence ID" value="SHK25762.1"/>
    <property type="molecule type" value="Genomic_DNA"/>
</dbReference>
<evidence type="ECO:0000313" key="3">
    <source>
        <dbReference type="EMBL" id="SHK25762.1"/>
    </source>
</evidence>
<keyword evidence="1" id="KW-0812">Transmembrane</keyword>
<dbReference type="Proteomes" id="UP000003751">
    <property type="component" value="Unassembled WGS sequence"/>
</dbReference>
<dbReference type="PATRIC" id="fig|797209.4.peg.3370"/>
<evidence type="ECO:0000313" key="5">
    <source>
        <dbReference type="Proteomes" id="UP000184203"/>
    </source>
</evidence>
<evidence type="ECO:0000256" key="1">
    <source>
        <dbReference type="SAM" id="Phobius"/>
    </source>
</evidence>